<keyword evidence="7 12" id="KW-0808">Transferase</keyword>
<evidence type="ECO:0000256" key="11">
    <source>
        <dbReference type="ARBA" id="ARBA00030193"/>
    </source>
</evidence>
<dbReference type="InterPro" id="IPR000489">
    <property type="entry name" value="Pterin-binding_dom"/>
</dbReference>
<evidence type="ECO:0000256" key="3">
    <source>
        <dbReference type="ARBA" id="ARBA00004763"/>
    </source>
</evidence>
<dbReference type="PANTHER" id="PTHR20941:SF1">
    <property type="entry name" value="FOLIC ACID SYNTHESIS PROTEIN FOL1"/>
    <property type="match status" value="1"/>
</dbReference>
<dbReference type="Proteomes" id="UP000297890">
    <property type="component" value="Unassembled WGS sequence"/>
</dbReference>
<dbReference type="PROSITE" id="PS50972">
    <property type="entry name" value="PTERIN_BINDING"/>
    <property type="match status" value="1"/>
</dbReference>
<dbReference type="SUPFAM" id="SSF51717">
    <property type="entry name" value="Dihydropteroate synthetase-like"/>
    <property type="match status" value="1"/>
</dbReference>
<dbReference type="UniPathway" id="UPA00077">
    <property type="reaction ID" value="UER00156"/>
</dbReference>
<organism evidence="14 15">
    <name type="scientific">Candidatus Macondimonas diazotrophica</name>
    <dbReference type="NCBI Taxonomy" id="2305248"/>
    <lineage>
        <taxon>Bacteria</taxon>
        <taxon>Pseudomonadati</taxon>
        <taxon>Pseudomonadota</taxon>
        <taxon>Gammaproteobacteria</taxon>
        <taxon>Chromatiales</taxon>
        <taxon>Ectothiorhodospiraceae</taxon>
        <taxon>Candidatus Macondimonas</taxon>
    </lineage>
</organism>
<comment type="function">
    <text evidence="12">Catalyzes the condensation of para-aminobenzoate (pABA) with 6-hydroxymethyl-7,8-dihydropterin diphosphate (DHPt-PP) to form 7,8-dihydropteroate (H2Pte), the immediate precursor of folate derivatives.</text>
</comment>
<dbReference type="GO" id="GO:0046654">
    <property type="term" value="P:tetrahydrofolate biosynthetic process"/>
    <property type="evidence" value="ECO:0007669"/>
    <property type="project" value="UniProtKB-UniPathway"/>
</dbReference>
<feature type="domain" description="Pterin-binding" evidence="13">
    <location>
        <begin position="19"/>
        <end position="273"/>
    </location>
</feature>
<sequence length="291" mass="30775">MNPMDKEGPVRFECLPGRCQVMGILNVTPDSFSDGGQFDRPEPAIEQGLQMIEAGADVIDVGGESTRPGARPISAAEEIDRVIPVIECLARRANRPISIDTSKPEVMRAAVAAGASLINDVRALRAPGALEVAAELQVAVCLMHMQGDPETMQDDPRYGPDIVLNVTDFLAGRIAACEQAGLNRELLIIDPGFGFGKHLAHNLALLAELDRLRVLDCPILVGVSRKSMLGQILGGRPASGRQAASVAAALWAASYGAAIVRVHDVAPTVDALRVWGAIGAVRLRAAGNEAR</sequence>
<keyword evidence="9 12" id="KW-0460">Magnesium</keyword>
<dbReference type="EMBL" id="SRIO01000006">
    <property type="protein sequence ID" value="TFZ82929.1"/>
    <property type="molecule type" value="Genomic_DNA"/>
</dbReference>
<reference evidence="14 15" key="1">
    <citation type="journal article" date="2019" name="ISME J.">
        <title>Candidatus Macondimonas diazotrophica, a novel gammaproteobacterial genus dominating crude-oil-contaminated coastal sediments.</title>
        <authorList>
            <person name="Karthikeyan S."/>
            <person name="Konstantinidis K."/>
        </authorList>
    </citation>
    <scope>NUCLEOTIDE SEQUENCE [LARGE SCALE GENOMIC DNA]</scope>
    <source>
        <strain evidence="14 15">KTK01</strain>
    </source>
</reference>
<protein>
    <recommendedName>
        <fullName evidence="6 12">Dihydropteroate synthase</fullName>
        <shortName evidence="12">DHPS</shortName>
        <ecNumber evidence="5 12">2.5.1.15</ecNumber>
    </recommendedName>
    <alternativeName>
        <fullName evidence="11 12">Dihydropteroate pyrophosphorylase</fullName>
    </alternativeName>
</protein>
<keyword evidence="8 12" id="KW-0479">Metal-binding</keyword>
<comment type="caution">
    <text evidence="14">The sequence shown here is derived from an EMBL/GenBank/DDBJ whole genome shotgun (WGS) entry which is preliminary data.</text>
</comment>
<dbReference type="GO" id="GO:0046872">
    <property type="term" value="F:metal ion binding"/>
    <property type="evidence" value="ECO:0007669"/>
    <property type="project" value="UniProtKB-KW"/>
</dbReference>
<name>A0A4Z0F9Z1_9GAMM</name>
<evidence type="ECO:0000256" key="2">
    <source>
        <dbReference type="ARBA" id="ARBA00001946"/>
    </source>
</evidence>
<dbReference type="OrthoDB" id="9811744at2"/>
<gene>
    <name evidence="14" type="primary">folP</name>
    <name evidence="14" type="ORF">E4680_06570</name>
</gene>
<dbReference type="InterPro" id="IPR045031">
    <property type="entry name" value="DHP_synth-like"/>
</dbReference>
<keyword evidence="10 12" id="KW-0289">Folate biosynthesis</keyword>
<keyword evidence="15" id="KW-1185">Reference proteome</keyword>
<dbReference type="InterPro" id="IPR011005">
    <property type="entry name" value="Dihydropteroate_synth-like_sf"/>
</dbReference>
<dbReference type="GO" id="GO:0005829">
    <property type="term" value="C:cytosol"/>
    <property type="evidence" value="ECO:0007669"/>
    <property type="project" value="TreeGrafter"/>
</dbReference>
<proteinExistence type="inferred from homology"/>
<dbReference type="PROSITE" id="PS00793">
    <property type="entry name" value="DHPS_2"/>
    <property type="match status" value="1"/>
</dbReference>
<evidence type="ECO:0000256" key="10">
    <source>
        <dbReference type="ARBA" id="ARBA00022909"/>
    </source>
</evidence>
<dbReference type="GO" id="GO:0004156">
    <property type="term" value="F:dihydropteroate synthase activity"/>
    <property type="evidence" value="ECO:0007669"/>
    <property type="project" value="UniProtKB-EC"/>
</dbReference>
<dbReference type="Pfam" id="PF00809">
    <property type="entry name" value="Pterin_bind"/>
    <property type="match status" value="1"/>
</dbReference>
<comment type="pathway">
    <text evidence="3 12">Cofactor biosynthesis; tetrahydrofolate biosynthesis; 7,8-dihydrofolate from 2-amino-4-hydroxy-6-hydroxymethyl-7,8-dihydropteridine diphosphate and 4-aminobenzoate: step 1/2.</text>
</comment>
<evidence type="ECO:0000256" key="12">
    <source>
        <dbReference type="RuleBase" id="RU361205"/>
    </source>
</evidence>
<evidence type="ECO:0000256" key="6">
    <source>
        <dbReference type="ARBA" id="ARBA00016919"/>
    </source>
</evidence>
<dbReference type="NCBIfam" id="TIGR01496">
    <property type="entry name" value="DHPS"/>
    <property type="match status" value="1"/>
</dbReference>
<evidence type="ECO:0000256" key="5">
    <source>
        <dbReference type="ARBA" id="ARBA00012458"/>
    </source>
</evidence>
<dbReference type="PROSITE" id="PS00792">
    <property type="entry name" value="DHPS_1"/>
    <property type="match status" value="1"/>
</dbReference>
<dbReference type="GO" id="GO:0046656">
    <property type="term" value="P:folic acid biosynthetic process"/>
    <property type="evidence" value="ECO:0007669"/>
    <property type="project" value="UniProtKB-KW"/>
</dbReference>
<evidence type="ECO:0000256" key="1">
    <source>
        <dbReference type="ARBA" id="ARBA00000012"/>
    </source>
</evidence>
<comment type="catalytic activity">
    <reaction evidence="1">
        <text>(7,8-dihydropterin-6-yl)methyl diphosphate + 4-aminobenzoate = 7,8-dihydropteroate + diphosphate</text>
        <dbReference type="Rhea" id="RHEA:19949"/>
        <dbReference type="ChEBI" id="CHEBI:17836"/>
        <dbReference type="ChEBI" id="CHEBI:17839"/>
        <dbReference type="ChEBI" id="CHEBI:33019"/>
        <dbReference type="ChEBI" id="CHEBI:72950"/>
        <dbReference type="EC" id="2.5.1.15"/>
    </reaction>
</comment>
<evidence type="ECO:0000256" key="4">
    <source>
        <dbReference type="ARBA" id="ARBA00009503"/>
    </source>
</evidence>
<accession>A0A4Z0F9Z1</accession>
<dbReference type="AlphaFoldDB" id="A0A4Z0F9Z1"/>
<comment type="cofactor">
    <cofactor evidence="2 12">
        <name>Mg(2+)</name>
        <dbReference type="ChEBI" id="CHEBI:18420"/>
    </cofactor>
</comment>
<evidence type="ECO:0000313" key="14">
    <source>
        <dbReference type="EMBL" id="TFZ82929.1"/>
    </source>
</evidence>
<evidence type="ECO:0000256" key="7">
    <source>
        <dbReference type="ARBA" id="ARBA00022679"/>
    </source>
</evidence>
<dbReference type="EC" id="2.5.1.15" evidence="5 12"/>
<dbReference type="FunFam" id="3.20.20.20:FF:000006">
    <property type="entry name" value="Dihydropteroate synthase"/>
    <property type="match status" value="1"/>
</dbReference>
<evidence type="ECO:0000313" key="15">
    <source>
        <dbReference type="Proteomes" id="UP000297890"/>
    </source>
</evidence>
<comment type="similarity">
    <text evidence="4 12">Belongs to the DHPS family.</text>
</comment>
<dbReference type="PANTHER" id="PTHR20941">
    <property type="entry name" value="FOLATE SYNTHESIS PROTEINS"/>
    <property type="match status" value="1"/>
</dbReference>
<dbReference type="InterPro" id="IPR006390">
    <property type="entry name" value="DHP_synth_dom"/>
</dbReference>
<evidence type="ECO:0000256" key="9">
    <source>
        <dbReference type="ARBA" id="ARBA00022842"/>
    </source>
</evidence>
<dbReference type="CDD" id="cd00739">
    <property type="entry name" value="DHPS"/>
    <property type="match status" value="1"/>
</dbReference>
<dbReference type="Gene3D" id="3.20.20.20">
    <property type="entry name" value="Dihydropteroate synthase-like"/>
    <property type="match status" value="1"/>
</dbReference>
<evidence type="ECO:0000259" key="13">
    <source>
        <dbReference type="PROSITE" id="PS50972"/>
    </source>
</evidence>
<evidence type="ECO:0000256" key="8">
    <source>
        <dbReference type="ARBA" id="ARBA00022723"/>
    </source>
</evidence>